<dbReference type="InParanoid" id="F4WPM0"/>
<dbReference type="EMBL" id="GL888250">
    <property type="protein sequence ID" value="EGI63862.1"/>
    <property type="molecule type" value="Genomic_DNA"/>
</dbReference>
<name>F4WPM0_ACREC</name>
<organism evidence="2">
    <name type="scientific">Acromyrmex echinatior</name>
    <name type="common">Panamanian leafcutter ant</name>
    <name type="synonym">Acromyrmex octospinosus echinatior</name>
    <dbReference type="NCBI Taxonomy" id="103372"/>
    <lineage>
        <taxon>Eukaryota</taxon>
        <taxon>Metazoa</taxon>
        <taxon>Ecdysozoa</taxon>
        <taxon>Arthropoda</taxon>
        <taxon>Hexapoda</taxon>
        <taxon>Insecta</taxon>
        <taxon>Pterygota</taxon>
        <taxon>Neoptera</taxon>
        <taxon>Endopterygota</taxon>
        <taxon>Hymenoptera</taxon>
        <taxon>Apocrita</taxon>
        <taxon>Aculeata</taxon>
        <taxon>Formicoidea</taxon>
        <taxon>Formicidae</taxon>
        <taxon>Myrmicinae</taxon>
        <taxon>Acromyrmex</taxon>
    </lineage>
</organism>
<reference evidence="1" key="1">
    <citation type="submission" date="2011-02" db="EMBL/GenBank/DDBJ databases">
        <title>The genome of the leaf-cutting ant Acromyrmex echinatior suggests key adaptations to social evolution and fungus farming.</title>
        <authorList>
            <person name="Nygaard S."/>
            <person name="Zhang G."/>
        </authorList>
    </citation>
    <scope>NUCLEOTIDE SEQUENCE</scope>
</reference>
<gene>
    <name evidence="1" type="ORF">G5I_07739</name>
</gene>
<keyword evidence="2" id="KW-1185">Reference proteome</keyword>
<protein>
    <submittedName>
        <fullName evidence="1">Uncharacterized protein</fullName>
    </submittedName>
</protein>
<evidence type="ECO:0000313" key="2">
    <source>
        <dbReference type="Proteomes" id="UP000007755"/>
    </source>
</evidence>
<dbReference type="Proteomes" id="UP000007755">
    <property type="component" value="Unassembled WGS sequence"/>
</dbReference>
<accession>F4WPM0</accession>
<dbReference type="AlphaFoldDB" id="F4WPM0"/>
<proteinExistence type="predicted"/>
<sequence length="117" mass="12671">MCRNSRPTGDILASDVTSLTGTIPKMRRIYTRRPDATRELIFSHVRPVDVCITRAFTASDHEEPTEGHNSFAVLHTCSQLTDEGAVGRWEGNQGDRGGLSVQSEGLESAGQALCVIG</sequence>
<evidence type="ECO:0000313" key="1">
    <source>
        <dbReference type="EMBL" id="EGI63862.1"/>
    </source>
</evidence>